<comment type="caution">
    <text evidence="4">The sequence shown here is derived from an EMBL/GenBank/DDBJ whole genome shotgun (WGS) entry which is preliminary data.</text>
</comment>
<evidence type="ECO:0000313" key="5">
    <source>
        <dbReference type="Proteomes" id="UP000037511"/>
    </source>
</evidence>
<dbReference type="PROSITE" id="PS50045">
    <property type="entry name" value="SIGMA54_INTERACT_4"/>
    <property type="match status" value="1"/>
</dbReference>
<dbReference type="Gene3D" id="3.40.50.300">
    <property type="entry name" value="P-loop containing nucleotide triphosphate hydrolases"/>
    <property type="match status" value="1"/>
</dbReference>
<evidence type="ECO:0000313" key="4">
    <source>
        <dbReference type="EMBL" id="KNE26481.1"/>
    </source>
</evidence>
<dbReference type="AlphaFoldDB" id="A0AAW3I309"/>
<dbReference type="InterPro" id="IPR027417">
    <property type="entry name" value="P-loop_NTPase"/>
</dbReference>
<dbReference type="GO" id="GO:0006355">
    <property type="term" value="P:regulation of DNA-templated transcription"/>
    <property type="evidence" value="ECO:0007669"/>
    <property type="project" value="InterPro"/>
</dbReference>
<protein>
    <recommendedName>
        <fullName evidence="3">Sigma-54 factor interaction domain-containing protein</fullName>
    </recommendedName>
</protein>
<dbReference type="CDD" id="cd00009">
    <property type="entry name" value="AAA"/>
    <property type="match status" value="1"/>
</dbReference>
<evidence type="ECO:0000256" key="1">
    <source>
        <dbReference type="ARBA" id="ARBA00022741"/>
    </source>
</evidence>
<gene>
    <name evidence="4" type="ORF">AFM18_17385</name>
</gene>
<keyword evidence="2" id="KW-0067">ATP-binding</keyword>
<feature type="domain" description="Sigma-54 factor interaction" evidence="3">
    <location>
        <begin position="205"/>
        <end position="462"/>
    </location>
</feature>
<name>A0AAW3I309_9BURK</name>
<reference evidence="4 5" key="1">
    <citation type="submission" date="2015-07" db="EMBL/GenBank/DDBJ databases">
        <title>Draft genome of Achromobacter spanius.</title>
        <authorList>
            <person name="Wang X."/>
        </authorList>
    </citation>
    <scope>NUCLEOTIDE SEQUENCE [LARGE SCALE GENOMIC DNA]</scope>
    <source>
        <strain evidence="4 5">CGMCC9173</strain>
    </source>
</reference>
<dbReference type="PANTHER" id="PTHR32071">
    <property type="entry name" value="TRANSCRIPTIONAL REGULATORY PROTEIN"/>
    <property type="match status" value="1"/>
</dbReference>
<dbReference type="InterPro" id="IPR003593">
    <property type="entry name" value="AAA+_ATPase"/>
</dbReference>
<evidence type="ECO:0000259" key="3">
    <source>
        <dbReference type="PROSITE" id="PS50045"/>
    </source>
</evidence>
<organism evidence="4 5">
    <name type="scientific">Achromobacter spanius</name>
    <dbReference type="NCBI Taxonomy" id="217203"/>
    <lineage>
        <taxon>Bacteria</taxon>
        <taxon>Pseudomonadati</taxon>
        <taxon>Pseudomonadota</taxon>
        <taxon>Betaproteobacteria</taxon>
        <taxon>Burkholderiales</taxon>
        <taxon>Alcaligenaceae</taxon>
        <taxon>Achromobacter</taxon>
    </lineage>
</organism>
<dbReference type="EMBL" id="LGVG01000022">
    <property type="protein sequence ID" value="KNE26481.1"/>
    <property type="molecule type" value="Genomic_DNA"/>
</dbReference>
<dbReference type="Pfam" id="PF00158">
    <property type="entry name" value="Sigma54_activat"/>
    <property type="match status" value="1"/>
</dbReference>
<proteinExistence type="predicted"/>
<sequence>MSHGRVSVSWVSFNGDPYSRERDGHYRLVGDEREPGPTLEFLLNEESPVRERIDKHYLLVRQSRTTQAGGRSFHPSEVDVAEALMQAIRELGGPEVELVPWVTDETPTNHKALFSFTAPALAYIRRKHPKAQIVVNLSPGTPAAQTVMLLSLQARVAGDNVLAYQGVRREHRRAGQVLEEVPWNLLAELGKRGDEHSADEAWSLAKARTQKLRAVAELVERFGSVPYPVLIVGNRGSGKTHIAQSLRRRFIDWKMRPEDEWHHHLNCAEFLGDPTMLRSSLFGYVKGAHSTAGKDSPGLLEQAGDDCVFLDEIHWMDPQAQGMLLLALQRKGSFRRIGGEKSIPANFRLIAATNKSRSALRESLAPDFLDRISELVIELPDLRDCRADLEDIWKSVVYRACDELAQLDPERVVGRDRAKTSLAREYVEEFRPHQHQIVRTLQDMQLTGNYRDLERLARRLLVGGLQTGRLLSIGPEQVNLELETLRREELLEDDRSAASPGSLRDELPTISRCVSYMREARDKDDGLPGRELVEEWERRLLVAAQKVAGSGTKAAELLRMNPRTFNAKVKDIRED</sequence>
<evidence type="ECO:0000256" key="2">
    <source>
        <dbReference type="ARBA" id="ARBA00022840"/>
    </source>
</evidence>
<dbReference type="SUPFAM" id="SSF52540">
    <property type="entry name" value="P-loop containing nucleoside triphosphate hydrolases"/>
    <property type="match status" value="1"/>
</dbReference>
<accession>A0AAW3I309</accession>
<dbReference type="InterPro" id="IPR002078">
    <property type="entry name" value="Sigma_54_int"/>
</dbReference>
<dbReference type="GO" id="GO:0005524">
    <property type="term" value="F:ATP binding"/>
    <property type="evidence" value="ECO:0007669"/>
    <property type="project" value="UniProtKB-KW"/>
</dbReference>
<dbReference type="SMART" id="SM00382">
    <property type="entry name" value="AAA"/>
    <property type="match status" value="1"/>
</dbReference>
<keyword evidence="1" id="KW-0547">Nucleotide-binding</keyword>
<dbReference type="Proteomes" id="UP000037511">
    <property type="component" value="Unassembled WGS sequence"/>
</dbReference>